<dbReference type="GO" id="GO:0031522">
    <property type="term" value="C:cell envelope Sec protein transport complex"/>
    <property type="evidence" value="ECO:0007669"/>
    <property type="project" value="TreeGrafter"/>
</dbReference>
<dbReference type="GO" id="GO:0008564">
    <property type="term" value="F:protein-exporting ATPase activity"/>
    <property type="evidence" value="ECO:0007669"/>
    <property type="project" value="UniProtKB-EC"/>
</dbReference>
<evidence type="ECO:0000259" key="15">
    <source>
        <dbReference type="PROSITE" id="PS51196"/>
    </source>
</evidence>
<evidence type="ECO:0000256" key="12">
    <source>
        <dbReference type="HAMAP-Rule" id="MF_01382"/>
    </source>
</evidence>
<proteinExistence type="inferred from homology"/>
<dbReference type="SUPFAM" id="SSF81886">
    <property type="entry name" value="Helical scaffold and wing domains of SecA"/>
    <property type="match status" value="1"/>
</dbReference>
<comment type="subcellular location">
    <subcellularLocation>
        <location evidence="12">Cell membrane</location>
        <topology evidence="12">Peripheral membrane protein</topology>
        <orientation evidence="12">Cytoplasmic side</orientation>
    </subcellularLocation>
    <subcellularLocation>
        <location evidence="12">Cytoplasm</location>
    </subcellularLocation>
    <subcellularLocation>
        <location evidence="1">Membrane</location>
        <topology evidence="1">Peripheral membrane protein</topology>
    </subcellularLocation>
    <text evidence="12">Distribution is 50-50.</text>
</comment>
<keyword evidence="6 12" id="KW-0547">Nucleotide-binding</keyword>
<dbReference type="GO" id="GO:0005829">
    <property type="term" value="C:cytosol"/>
    <property type="evidence" value="ECO:0007669"/>
    <property type="project" value="TreeGrafter"/>
</dbReference>
<dbReference type="GO" id="GO:0005886">
    <property type="term" value="C:plasma membrane"/>
    <property type="evidence" value="ECO:0007669"/>
    <property type="project" value="UniProtKB-SubCell"/>
</dbReference>
<dbReference type="Gene3D" id="3.90.1440.10">
    <property type="entry name" value="SecA, preprotein cross-linking domain"/>
    <property type="match status" value="1"/>
</dbReference>
<feature type="binding site" evidence="12">
    <location>
        <position position="84"/>
    </location>
    <ligand>
        <name>ATP</name>
        <dbReference type="ChEBI" id="CHEBI:30616"/>
    </ligand>
</feature>
<dbReference type="Proteomes" id="UP000580568">
    <property type="component" value="Unassembled WGS sequence"/>
</dbReference>
<feature type="binding site" evidence="12">
    <location>
        <begin position="102"/>
        <end position="106"/>
    </location>
    <ligand>
        <name>ATP</name>
        <dbReference type="ChEBI" id="CHEBI:30616"/>
    </ligand>
</feature>
<dbReference type="InterPro" id="IPR000185">
    <property type="entry name" value="SecA"/>
</dbReference>
<dbReference type="InterPro" id="IPR036266">
    <property type="entry name" value="SecA_Wing/Scaffold_sf"/>
</dbReference>
<dbReference type="InterPro" id="IPR001650">
    <property type="entry name" value="Helicase_C-like"/>
</dbReference>
<dbReference type="CDD" id="cd18803">
    <property type="entry name" value="SF2_C_secA"/>
    <property type="match status" value="1"/>
</dbReference>
<reference evidence="16 17" key="1">
    <citation type="submission" date="2020-07" db="EMBL/GenBank/DDBJ databases">
        <title>A new beta-1,3-glucan-decomposing anaerobic bacterium isolated from anoxic soil subjected to biological soil disinfestation.</title>
        <authorList>
            <person name="Ueki A."/>
            <person name="Tonouchi A."/>
        </authorList>
    </citation>
    <scope>NUCLEOTIDE SEQUENCE [LARGE SCALE GENOMIC DNA]</scope>
    <source>
        <strain evidence="16 17">TW1</strain>
    </source>
</reference>
<comment type="caution">
    <text evidence="16">The sequence shown here is derived from an EMBL/GenBank/DDBJ whole genome shotgun (WGS) entry which is preliminary data.</text>
</comment>
<sequence length="801" mass="90947">MSIKSKEGIEMLKKAIMNNYKSIVEAIKRVDYRSLSNEELLSRSKKLRELASNGKIASELLVDGFALVKEAVKRTLGLDVYDVQLLAAVALSERKLIEMQTGEGKTLTAVFPAYLLSILKKGVHILTFNDYLAKRDALWMKPIYEALGVTVGFIQENMSVNEKKEAYACDITYVTAKEAGFDYLRDSICYSKEDLIHRPFYFAIIDEADSILIDEARVPLVIASSSDEKELNLRKVREAVATLNPSYDYTTDEYSINVYLTDSGIDHIEEYLGCGNLYAEENFDLLRKVNSALYADVLLEKDIDYIVRDGKIEMVDEFTGRVAKNRHWPDGLQGALETKENLDVQSKGRIITQITLQHFIGLYEGVAGMTGTAVDAEYELYDVYGMEIAVIPSNRKSIRKDLPNYVFTHKEAKYKALVMEIKKVHLTGQPILIGTSSVKESSDLADKLLSSGVNCQVLNAKNDELEAKIIERAGVLGAVTVSTNMAGRGIDILLGGPEGVEREKIKELGGLYVIGINLHESLRIDKQLKGRSGRQGDPGITRFFVSLEDDLIVKYGIQNIIPERRMPKQMNEPLSKPIFNYKINQVQRIVQGKNSDLRRELYKFSFILNDQRQCMYNNRIEIINGEFNDEILHKDFSILYEKLKLKYTYSEIEQFKRNLRLFHIDKGWADYLDKIANLKEGIHLNILGGKNPLTVFNLTLVEEFEVLQQEIEESIKNDYIKLQNSEITFEEINERNKPPLSTWTYFVNDNSLDGILGIGMLAIVAVVEVGKLLGNKSLKKHFSALMFDIEGVYYKLFNKDI</sequence>
<protein>
    <recommendedName>
        <fullName evidence="12">Protein translocase subunit SecA</fullName>
        <ecNumber evidence="12">7.4.2.8</ecNumber>
    </recommendedName>
</protein>
<evidence type="ECO:0000256" key="9">
    <source>
        <dbReference type="ARBA" id="ARBA00022967"/>
    </source>
</evidence>
<dbReference type="AlphaFoldDB" id="A0A6V8SFT3"/>
<dbReference type="GO" id="GO:0043952">
    <property type="term" value="P:protein transport by the Sec complex"/>
    <property type="evidence" value="ECO:0007669"/>
    <property type="project" value="TreeGrafter"/>
</dbReference>
<organism evidence="16 17">
    <name type="scientific">Clostridium fungisolvens</name>
    <dbReference type="NCBI Taxonomy" id="1604897"/>
    <lineage>
        <taxon>Bacteria</taxon>
        <taxon>Bacillati</taxon>
        <taxon>Bacillota</taxon>
        <taxon>Clostridia</taxon>
        <taxon>Eubacteriales</taxon>
        <taxon>Clostridiaceae</taxon>
        <taxon>Clostridium</taxon>
    </lineage>
</organism>
<dbReference type="Gene3D" id="3.40.50.300">
    <property type="entry name" value="P-loop containing nucleotide triphosphate hydrolases"/>
    <property type="match status" value="3"/>
</dbReference>
<feature type="domain" description="Helicase C-terminal" evidence="14">
    <location>
        <begin position="413"/>
        <end position="587"/>
    </location>
</feature>
<keyword evidence="4 12" id="KW-1003">Cell membrane</keyword>
<dbReference type="InterPro" id="IPR027417">
    <property type="entry name" value="P-loop_NTPase"/>
</dbReference>
<keyword evidence="10 12" id="KW-0811">Translocation</keyword>
<keyword evidence="17" id="KW-1185">Reference proteome</keyword>
<comment type="similarity">
    <text evidence="2 12">Belongs to the SecA family.</text>
</comment>
<dbReference type="PANTHER" id="PTHR30612">
    <property type="entry name" value="SECA INNER MEMBRANE COMPONENT OF SEC PROTEIN SECRETION SYSTEM"/>
    <property type="match status" value="1"/>
</dbReference>
<evidence type="ECO:0000256" key="11">
    <source>
        <dbReference type="ARBA" id="ARBA00023136"/>
    </source>
</evidence>
<dbReference type="Pfam" id="PF21090">
    <property type="entry name" value="P-loop_SecA"/>
    <property type="match status" value="2"/>
</dbReference>
<dbReference type="Gene3D" id="1.10.3060.10">
    <property type="entry name" value="Helical scaffold and wing domains of SecA"/>
    <property type="match status" value="1"/>
</dbReference>
<dbReference type="GO" id="GO:0006605">
    <property type="term" value="P:protein targeting"/>
    <property type="evidence" value="ECO:0007669"/>
    <property type="project" value="UniProtKB-UniRule"/>
</dbReference>
<dbReference type="InterPro" id="IPR011130">
    <property type="entry name" value="SecA_preprotein_X-link_dom"/>
</dbReference>
<dbReference type="PROSITE" id="PS51196">
    <property type="entry name" value="SECA_MOTOR_DEAD"/>
    <property type="match status" value="1"/>
</dbReference>
<evidence type="ECO:0000256" key="5">
    <source>
        <dbReference type="ARBA" id="ARBA00022490"/>
    </source>
</evidence>
<dbReference type="CDD" id="cd17928">
    <property type="entry name" value="DEXDc_SecA"/>
    <property type="match status" value="1"/>
</dbReference>
<evidence type="ECO:0000259" key="13">
    <source>
        <dbReference type="PROSITE" id="PS51192"/>
    </source>
</evidence>
<dbReference type="GO" id="GO:0065002">
    <property type="term" value="P:intracellular protein transmembrane transport"/>
    <property type="evidence" value="ECO:0007669"/>
    <property type="project" value="UniProtKB-UniRule"/>
</dbReference>
<accession>A0A6V8SFT3</accession>
<dbReference type="PANTHER" id="PTHR30612:SF0">
    <property type="entry name" value="CHLOROPLAST PROTEIN-TRANSPORTING ATPASE"/>
    <property type="match status" value="1"/>
</dbReference>
<dbReference type="PROSITE" id="PS51192">
    <property type="entry name" value="HELICASE_ATP_BIND_1"/>
    <property type="match status" value="1"/>
</dbReference>
<keyword evidence="3 12" id="KW-0813">Transport</keyword>
<feature type="binding site" evidence="12">
    <location>
        <position position="491"/>
    </location>
    <ligand>
        <name>ATP</name>
        <dbReference type="ChEBI" id="CHEBI:30616"/>
    </ligand>
</feature>
<evidence type="ECO:0000256" key="3">
    <source>
        <dbReference type="ARBA" id="ARBA00022448"/>
    </source>
</evidence>
<dbReference type="GO" id="GO:0017038">
    <property type="term" value="P:protein import"/>
    <property type="evidence" value="ECO:0007669"/>
    <property type="project" value="InterPro"/>
</dbReference>
<evidence type="ECO:0000313" key="16">
    <source>
        <dbReference type="EMBL" id="GFP75345.1"/>
    </source>
</evidence>
<comment type="subunit">
    <text evidence="12">Monomer and homodimer. Part of the essential Sec protein translocation apparatus which comprises SecA, SecYEG and auxiliary proteins SecDF. Other proteins may also be involved.</text>
</comment>
<dbReference type="InterPro" id="IPR014001">
    <property type="entry name" value="Helicase_ATP-bd"/>
</dbReference>
<dbReference type="InterPro" id="IPR011115">
    <property type="entry name" value="SecA_DEAD"/>
</dbReference>
<dbReference type="Pfam" id="PF01043">
    <property type="entry name" value="SecA_PP_bind"/>
    <property type="match status" value="1"/>
</dbReference>
<dbReference type="SMART" id="SM00957">
    <property type="entry name" value="SecA_DEAD"/>
    <property type="match status" value="1"/>
</dbReference>
<dbReference type="InterPro" id="IPR020937">
    <property type="entry name" value="SecA_CS"/>
</dbReference>
<feature type="domain" description="SecA family profile" evidence="15">
    <location>
        <begin position="2"/>
        <end position="576"/>
    </location>
</feature>
<dbReference type="InterPro" id="IPR044722">
    <property type="entry name" value="SecA_SF2_C"/>
</dbReference>
<keyword evidence="5 12" id="KW-0963">Cytoplasm</keyword>
<feature type="domain" description="Helicase ATP-binding" evidence="13">
    <location>
        <begin position="86"/>
        <end position="243"/>
    </location>
</feature>
<dbReference type="EMBL" id="BLZR01000001">
    <property type="protein sequence ID" value="GFP75345.1"/>
    <property type="molecule type" value="Genomic_DNA"/>
</dbReference>
<evidence type="ECO:0000259" key="14">
    <source>
        <dbReference type="PROSITE" id="PS51194"/>
    </source>
</evidence>
<dbReference type="Pfam" id="PF07516">
    <property type="entry name" value="SecA_SW"/>
    <property type="match status" value="2"/>
</dbReference>
<keyword evidence="9 12" id="KW-1278">Translocase</keyword>
<keyword evidence="11 12" id="KW-0472">Membrane</keyword>
<keyword evidence="7 12" id="KW-0067">ATP-binding</keyword>
<evidence type="ECO:0000256" key="8">
    <source>
        <dbReference type="ARBA" id="ARBA00022927"/>
    </source>
</evidence>
<evidence type="ECO:0000256" key="4">
    <source>
        <dbReference type="ARBA" id="ARBA00022475"/>
    </source>
</evidence>
<comment type="catalytic activity">
    <reaction evidence="12">
        <text>ATP + H2O + cellular proteinSide 1 = ADP + phosphate + cellular proteinSide 2.</text>
        <dbReference type="EC" id="7.4.2.8"/>
    </reaction>
</comment>
<evidence type="ECO:0000256" key="1">
    <source>
        <dbReference type="ARBA" id="ARBA00004170"/>
    </source>
</evidence>
<dbReference type="PROSITE" id="PS01312">
    <property type="entry name" value="SECA"/>
    <property type="match status" value="1"/>
</dbReference>
<dbReference type="EC" id="7.4.2.8" evidence="12"/>
<dbReference type="SMART" id="SM00958">
    <property type="entry name" value="SecA_PP_bind"/>
    <property type="match status" value="1"/>
</dbReference>
<evidence type="ECO:0000256" key="7">
    <source>
        <dbReference type="ARBA" id="ARBA00022840"/>
    </source>
</evidence>
<evidence type="ECO:0000256" key="2">
    <source>
        <dbReference type="ARBA" id="ARBA00007650"/>
    </source>
</evidence>
<keyword evidence="8 12" id="KW-0653">Protein transport</keyword>
<name>A0A6V8SFT3_9CLOT</name>
<dbReference type="InterPro" id="IPR014018">
    <property type="entry name" value="SecA_motor_DEAD"/>
</dbReference>
<dbReference type="PROSITE" id="PS51194">
    <property type="entry name" value="HELICASE_CTER"/>
    <property type="match status" value="1"/>
</dbReference>
<dbReference type="HAMAP" id="MF_01382">
    <property type="entry name" value="SecA"/>
    <property type="match status" value="1"/>
</dbReference>
<gene>
    <name evidence="12" type="primary">secA</name>
    <name evidence="16" type="ORF">bsdtw1_01419</name>
</gene>
<dbReference type="GO" id="GO:0005524">
    <property type="term" value="F:ATP binding"/>
    <property type="evidence" value="ECO:0007669"/>
    <property type="project" value="UniProtKB-UniRule"/>
</dbReference>
<dbReference type="SUPFAM" id="SSF52540">
    <property type="entry name" value="P-loop containing nucleoside triphosphate hydrolases"/>
    <property type="match status" value="2"/>
</dbReference>
<dbReference type="FunFam" id="3.40.50.300:FF:000429">
    <property type="entry name" value="Preprotein translocase subunit SecA"/>
    <property type="match status" value="1"/>
</dbReference>
<dbReference type="InterPro" id="IPR011116">
    <property type="entry name" value="SecA_Wing/Scaffold"/>
</dbReference>
<dbReference type="SUPFAM" id="SSF81767">
    <property type="entry name" value="Pre-protein crosslinking domain of SecA"/>
    <property type="match status" value="1"/>
</dbReference>
<dbReference type="InterPro" id="IPR036670">
    <property type="entry name" value="SecA_X-link_sf"/>
</dbReference>
<dbReference type="PRINTS" id="PR00906">
    <property type="entry name" value="SECA"/>
</dbReference>
<evidence type="ECO:0000256" key="10">
    <source>
        <dbReference type="ARBA" id="ARBA00023010"/>
    </source>
</evidence>
<comment type="function">
    <text evidence="12">Part of the Sec protein translocase complex. Interacts with the SecYEG preprotein conducting channel. Has a central role in coupling the hydrolysis of ATP to the transfer of proteins into and across the cell membrane, serving as an ATP-driven molecular motor driving the stepwise translocation of polypeptide chains across the membrane.</text>
</comment>
<evidence type="ECO:0000313" key="17">
    <source>
        <dbReference type="Proteomes" id="UP000580568"/>
    </source>
</evidence>
<dbReference type="Pfam" id="PF07517">
    <property type="entry name" value="SecA_DEAD"/>
    <property type="match status" value="1"/>
</dbReference>
<evidence type="ECO:0000256" key="6">
    <source>
        <dbReference type="ARBA" id="ARBA00022741"/>
    </source>
</evidence>